<reference evidence="3" key="3">
    <citation type="submission" date="2019-09" db="EMBL/GenBank/DDBJ databases">
        <title>Co-occurence of chitin degradation, pigmentation and bioactivity in marine Pseudoalteromonas.</title>
        <authorList>
            <person name="Sonnenschein E.C."/>
            <person name="Bech P.K."/>
        </authorList>
    </citation>
    <scope>NUCLEOTIDE SEQUENCE</scope>
    <source>
        <strain evidence="3">S3790</strain>
    </source>
</reference>
<proteinExistence type="predicted"/>
<organism evidence="3 6">
    <name type="scientific">Pseudoalteromonas aurantia</name>
    <dbReference type="NCBI Taxonomy" id="43654"/>
    <lineage>
        <taxon>Bacteria</taxon>
        <taxon>Pseudomonadati</taxon>
        <taxon>Pseudomonadota</taxon>
        <taxon>Gammaproteobacteria</taxon>
        <taxon>Alteromonadales</taxon>
        <taxon>Pseudoalteromonadaceae</taxon>
        <taxon>Pseudoalteromonas</taxon>
    </lineage>
</organism>
<name>A0A5S3VA87_9GAMM</name>
<reference evidence="5 6" key="1">
    <citation type="submission" date="2018-01" db="EMBL/GenBank/DDBJ databases">
        <authorList>
            <person name="Paulsen S."/>
            <person name="Gram L.K."/>
        </authorList>
    </citation>
    <scope>NUCLEOTIDE SEQUENCE [LARGE SCALE GENOMIC DNA]</scope>
    <source>
        <strain evidence="3 6">S3790</strain>
        <strain evidence="4 5">S3895</strain>
    </source>
</reference>
<reference evidence="5 6" key="2">
    <citation type="submission" date="2019-06" db="EMBL/GenBank/DDBJ databases">
        <title>Co-occurence of chitin degradation, pigmentation and bioactivity in marine Pseudoalteromonas.</title>
        <authorList>
            <person name="Sonnenschein E.C."/>
            <person name="Bech P.K."/>
        </authorList>
    </citation>
    <scope>NUCLEOTIDE SEQUENCE [LARGE SCALE GENOMIC DNA]</scope>
    <source>
        <strain evidence="6">S3790</strain>
        <strain evidence="4 5">S3895</strain>
    </source>
</reference>
<evidence type="ECO:0000313" key="6">
    <source>
        <dbReference type="Proteomes" id="UP000307217"/>
    </source>
</evidence>
<comment type="caution">
    <text evidence="3">The sequence shown here is derived from an EMBL/GenBank/DDBJ whole genome shotgun (WGS) entry which is preliminary data.</text>
</comment>
<evidence type="ECO:0000313" key="5">
    <source>
        <dbReference type="Proteomes" id="UP000307164"/>
    </source>
</evidence>
<dbReference type="EMBL" id="PNBW01000017">
    <property type="protein sequence ID" value="TMO78086.1"/>
    <property type="molecule type" value="Genomic_DNA"/>
</dbReference>
<gene>
    <name evidence="3" type="ORF">CWC19_07835</name>
    <name evidence="4" type="ORF">CWC20_02780</name>
</gene>
<evidence type="ECO:0000259" key="2">
    <source>
        <dbReference type="Pfam" id="PF18417"/>
    </source>
</evidence>
<sequence>MSEQYTYKIYPPLGVARVGNGPAQPETAIFTPEIPWQHLYDTSVEYLVTLGDIKALADRVFATQLHDRIIELEGSVIANLLASPAVKLSDDHQSQLTTLLSECELSKMLTKIELEHQLDDVALPMQVVDFSLSDLAKDIVIAVLAEKYLGAVKKQAQRFYVYKCDAQGNPIEQVTLAEGDALTWQVSVANKKAFWYDYNNALDLSLVSEGTGNLAKNVSLEKLAPAQTAKRRNPNVLGNKLRQQLVIRSSGSVSSNNKNSVKLSGKFPANEADPAHRLTNIFDMTERHTVLQGSISCTNTGVLSFFAGDGISKAMTPSSLNTDFADNSNWYDDICDGQVSAILTLSNGDVVNIDQADNSAWIATAPPDFAPQIEPLVTLYDMVCGAQIKEAQLNQITTQFSDVFPILYRLYRMQWVNQADFSDNQVNTRLGELSNQNEFAQLLDSSTATNELRKEIFKQFRNPMFDGAIDKQDPGQTDSEWINTSRIIPSKDTTDIKGRKATHELQLPFYPNDGVDYPGSPMQWFAIPPFMYQHLLNWAQGDFTVTEEEQAHAQTIDSLAHFYINTFAESEHPALLSARAALDALYGGGFHPGVELTWPMRHDHIYKTNERKSGVNEAISLLGLSEFRLKQAADASNMYQDFGHVIQVSDVEKSTVEGTDASWFWENTPGDLTKWMGIPWQSDAASCQAVYTPEDFPIPAWWAANLPVHIVPLARYNKFKDSKNADTATPNGFDHNVAQGMSEASFNQLRLEQYAQRLDWLHTADLGFVGYHAEGGYTNGLVQMVTQWKNMGMVMARPVEQDTSTGIPEVVYVAYSKADKN</sequence>
<keyword evidence="5" id="KW-1185">Reference proteome</keyword>
<dbReference type="Proteomes" id="UP000307217">
    <property type="component" value="Unassembled WGS sequence"/>
</dbReference>
<protein>
    <submittedName>
        <fullName evidence="3">Uncharacterized protein</fullName>
    </submittedName>
</protein>
<dbReference type="Proteomes" id="UP000307164">
    <property type="component" value="Unassembled WGS sequence"/>
</dbReference>
<dbReference type="OrthoDB" id="336698at2"/>
<dbReference type="InterPro" id="IPR041173">
    <property type="entry name" value="LodA_C"/>
</dbReference>
<dbReference type="RefSeq" id="WP_138591357.1">
    <property type="nucleotide sequence ID" value="NZ_PNBW01000017.1"/>
</dbReference>
<evidence type="ECO:0000259" key="1">
    <source>
        <dbReference type="Pfam" id="PF17990"/>
    </source>
</evidence>
<feature type="domain" description="L-Lysine epsilon oxidase N-terminal" evidence="1">
    <location>
        <begin position="150"/>
        <end position="356"/>
    </location>
</feature>
<dbReference type="EMBL" id="PNBX01000029">
    <property type="protein sequence ID" value="TMO68819.1"/>
    <property type="molecule type" value="Genomic_DNA"/>
</dbReference>
<dbReference type="Pfam" id="PF17990">
    <property type="entry name" value="LodA_N"/>
    <property type="match status" value="1"/>
</dbReference>
<dbReference type="Pfam" id="PF18417">
    <property type="entry name" value="LodA_C"/>
    <property type="match status" value="1"/>
</dbReference>
<feature type="domain" description="L-lysine epsilon oxidase C-terminal" evidence="2">
    <location>
        <begin position="514"/>
        <end position="695"/>
    </location>
</feature>
<accession>A0A5S3VA87</accession>
<evidence type="ECO:0000313" key="3">
    <source>
        <dbReference type="EMBL" id="TMO68819.1"/>
    </source>
</evidence>
<evidence type="ECO:0000313" key="4">
    <source>
        <dbReference type="EMBL" id="TMO78086.1"/>
    </source>
</evidence>
<dbReference type="InterPro" id="IPR041168">
    <property type="entry name" value="LodA_N"/>
</dbReference>
<dbReference type="AlphaFoldDB" id="A0A5S3VA87"/>